<dbReference type="KEGG" id="lsd:EMK97_09215"/>
<dbReference type="OrthoDB" id="5751334at2"/>
<evidence type="ECO:0000313" key="1">
    <source>
        <dbReference type="EMBL" id="QBG35882.1"/>
    </source>
</evidence>
<name>A0A4P6P8J2_9GAMM</name>
<evidence type="ECO:0000313" key="2">
    <source>
        <dbReference type="Proteomes" id="UP000290244"/>
    </source>
</evidence>
<sequence>MPSESPTQTFFTRQVAQLLDKIYGRTRKDSMLERAIAFFENDEFRPSNEQLSDNELELQKLEQTERHSHLSHLCEEIIDLAEGETFAESNRKSAQLLGTIQLLSPCEGKKVSLNNELCKSLYKAVLCLRLLDKLILDGLVVDKNILAYTQGLSTEQFENFALYDADKHQRFIQQIKVPLVMSALLQDIGNYHPQAQDIICGKDRKQNPFRVLDVESRKQLLQVNYKETIKYLLQGLGTPKFVGNTKAERDQFLQDEAEKQAFIQQLLKSSVNPKNTIGNLLKVPQIYTSIIMSTKDSYNYKLLPQVFQVLNKNAEIGACSQKVVDALYKITGMFPQGFGIVYMPIDEYGNQGDCYEYAIVNSLYPENPKHPICRMATRKLAFIGYGQNIIISQKSNLYFAQSAKKLASLSKERLNEILELLSSNYKERQELDLLPRCWHANEYFSVKTNQKLWTKVE</sequence>
<organism evidence="1 2">
    <name type="scientific">Litorilituus sediminis</name>
    <dbReference type="NCBI Taxonomy" id="718192"/>
    <lineage>
        <taxon>Bacteria</taxon>
        <taxon>Pseudomonadati</taxon>
        <taxon>Pseudomonadota</taxon>
        <taxon>Gammaproteobacteria</taxon>
        <taxon>Alteromonadales</taxon>
        <taxon>Colwelliaceae</taxon>
        <taxon>Litorilituus</taxon>
    </lineage>
</organism>
<reference evidence="1 2" key="1">
    <citation type="submission" date="2018-12" db="EMBL/GenBank/DDBJ databases">
        <title>Complete genome of Litorilituus sediminis.</title>
        <authorList>
            <person name="Liu A."/>
            <person name="Rong J."/>
        </authorList>
    </citation>
    <scope>NUCLEOTIDE SEQUENCE [LARGE SCALE GENOMIC DNA]</scope>
    <source>
        <strain evidence="1 2">JCM 17549</strain>
    </source>
</reference>
<protein>
    <submittedName>
        <fullName evidence="1">Uncharacterized protein</fullName>
    </submittedName>
</protein>
<dbReference type="AlphaFoldDB" id="A0A4P6P8J2"/>
<dbReference type="EMBL" id="CP034759">
    <property type="protein sequence ID" value="QBG35882.1"/>
    <property type="molecule type" value="Genomic_DNA"/>
</dbReference>
<accession>A0A4P6P8J2</accession>
<proteinExistence type="predicted"/>
<keyword evidence="2" id="KW-1185">Reference proteome</keyword>
<dbReference type="Proteomes" id="UP000290244">
    <property type="component" value="Chromosome"/>
</dbReference>
<dbReference type="RefSeq" id="WP_130601490.1">
    <property type="nucleotide sequence ID" value="NZ_CP034759.1"/>
</dbReference>
<gene>
    <name evidence="1" type="ORF">EMK97_09215</name>
</gene>